<evidence type="ECO:0000256" key="1">
    <source>
        <dbReference type="SAM" id="MobiDB-lite"/>
    </source>
</evidence>
<feature type="compositionally biased region" description="Low complexity" evidence="1">
    <location>
        <begin position="1"/>
        <end position="16"/>
    </location>
</feature>
<reference evidence="3 4" key="1">
    <citation type="submission" date="2020-03" db="EMBL/GenBank/DDBJ databases">
        <title>Genomic Encyclopedia of Type Strains, Phase III (KMG-III): the genomes of soil and plant-associated and newly described type strains.</title>
        <authorList>
            <person name="Whitman W."/>
        </authorList>
    </citation>
    <scope>NUCLEOTIDE SEQUENCE [LARGE SCALE GENOMIC DNA]</scope>
    <source>
        <strain evidence="3 4">CECT 8804</strain>
    </source>
</reference>
<evidence type="ECO:0008006" key="5">
    <source>
        <dbReference type="Google" id="ProtNLM"/>
    </source>
</evidence>
<keyword evidence="2" id="KW-1133">Transmembrane helix</keyword>
<keyword evidence="2" id="KW-0812">Transmembrane</keyword>
<keyword evidence="2" id="KW-0472">Membrane</keyword>
<feature type="transmembrane region" description="Helical" evidence="2">
    <location>
        <begin position="47"/>
        <end position="64"/>
    </location>
</feature>
<dbReference type="EMBL" id="JAAOZC010000001">
    <property type="protein sequence ID" value="NIJ07136.1"/>
    <property type="molecule type" value="Genomic_DNA"/>
</dbReference>
<evidence type="ECO:0000313" key="3">
    <source>
        <dbReference type="EMBL" id="NIJ07136.1"/>
    </source>
</evidence>
<dbReference type="RefSeq" id="WP_208408502.1">
    <property type="nucleotide sequence ID" value="NZ_JAAOZC010000001.1"/>
</dbReference>
<keyword evidence="4" id="KW-1185">Reference proteome</keyword>
<feature type="region of interest" description="Disordered" evidence="1">
    <location>
        <begin position="1"/>
        <end position="20"/>
    </location>
</feature>
<dbReference type="Proteomes" id="UP000727456">
    <property type="component" value="Unassembled WGS sequence"/>
</dbReference>
<evidence type="ECO:0000256" key="2">
    <source>
        <dbReference type="SAM" id="Phobius"/>
    </source>
</evidence>
<name>A0ABX0TU71_9SPHN</name>
<protein>
    <recommendedName>
        <fullName evidence="5">DUF3618 domain-containing protein</fullName>
    </recommendedName>
</protein>
<comment type="caution">
    <text evidence="3">The sequence shown here is derived from an EMBL/GenBank/DDBJ whole genome shotgun (WGS) entry which is preliminary data.</text>
</comment>
<sequence length="67" mass="6591">MATDITAPAPTTTPAASGSILDTARQTLNGGGPLIDQAKAFAKARPFASAALAGVLGVALINTLRGK</sequence>
<gene>
    <name evidence="3" type="ORF">FHS31_000718</name>
</gene>
<proteinExistence type="predicted"/>
<evidence type="ECO:0000313" key="4">
    <source>
        <dbReference type="Proteomes" id="UP000727456"/>
    </source>
</evidence>
<accession>A0ABX0TU71</accession>
<organism evidence="3 4">
    <name type="scientific">Sphingomonas vulcanisoli</name>
    <dbReference type="NCBI Taxonomy" id="1658060"/>
    <lineage>
        <taxon>Bacteria</taxon>
        <taxon>Pseudomonadati</taxon>
        <taxon>Pseudomonadota</taxon>
        <taxon>Alphaproteobacteria</taxon>
        <taxon>Sphingomonadales</taxon>
        <taxon>Sphingomonadaceae</taxon>
        <taxon>Sphingomonas</taxon>
    </lineage>
</organism>